<dbReference type="Pfam" id="PF00246">
    <property type="entry name" value="Peptidase_M14"/>
    <property type="match status" value="1"/>
</dbReference>
<comment type="similarity">
    <text evidence="4 15">Belongs to the peptidase M14 family.</text>
</comment>
<dbReference type="GO" id="GO:0071555">
    <property type="term" value="P:cell wall organization"/>
    <property type="evidence" value="ECO:0007669"/>
    <property type="project" value="UniProtKB-KW"/>
</dbReference>
<evidence type="ECO:0000259" key="18">
    <source>
        <dbReference type="PROSITE" id="PS52035"/>
    </source>
</evidence>
<dbReference type="PRINTS" id="PR00765">
    <property type="entry name" value="CRBOXYPTASEA"/>
</dbReference>
<dbReference type="GO" id="GO:0005576">
    <property type="term" value="C:extracellular region"/>
    <property type="evidence" value="ECO:0007669"/>
    <property type="project" value="UniProtKB-SubCell"/>
</dbReference>
<evidence type="ECO:0000256" key="17">
    <source>
        <dbReference type="SAM" id="SignalP"/>
    </source>
</evidence>
<dbReference type="FunFam" id="3.40.630.10:FF:000060">
    <property type="entry name" value="Putative metallocarboxypeptidase ecm14"/>
    <property type="match status" value="1"/>
</dbReference>
<sequence length="519" mass="57839">MVFSKSLVAAAALLVAQQVAAVVPQSVGQLPTHTLAQYGSDVVLRFNISSNEELSSLNEAVDTLLLDVWDRRAAQRQMDIRLDTASVPLLLGLLPESLQSAHESLLQGRALVDAIADTYQSVGHRKFDGHVPSFLQKPVPGGSHDEGRGEQTDRTTGDVQADKDGNDIFFQNYQPLSAIQPWMQLLASLYSHYVSLVTIGQSAEGRPIQGLRIGVRPTIPRLITRPRKTILIVGGLHAREWIGTSTVTYIANNLVKSYGKSSKVSRLLEHFDFVLIPTLNPDGYEYTWTTDRLWRKTRQETNTRFCPGIDLDRSFDFAWQARDNTCSESFPGDEPMAAVEAASLAAWAQNETEHNNVVFQAFVDLHAYSETILYPYSYTCEAQPPSLENLEELAAGLRRSIIDIHGHRYSLMPACEENLFAGSSAGATTEPEPAGGSALDYFYHVRGVRYSYQIKLRDRGSYGFLLPREHIIPTGKEITNAVVFMADFLRDADNDDDDDDDDEDELLAAPKSDLRRRRF</sequence>
<reference evidence="20" key="2">
    <citation type="submission" date="2020-04" db="EMBL/GenBank/DDBJ databases">
        <authorList>
            <consortium name="NCBI Genome Project"/>
        </authorList>
    </citation>
    <scope>NUCLEOTIDE SEQUENCE</scope>
    <source>
        <strain evidence="20">CBS 342.82</strain>
    </source>
</reference>
<accession>A0A6J3M908</accession>
<dbReference type="GO" id="GO:0006508">
    <property type="term" value="P:proteolysis"/>
    <property type="evidence" value="ECO:0007669"/>
    <property type="project" value="InterPro"/>
</dbReference>
<feature type="region of interest" description="Disordered" evidence="16">
    <location>
        <begin position="494"/>
        <end position="519"/>
    </location>
</feature>
<dbReference type="CDD" id="cd03860">
    <property type="entry name" value="M14_CP_A-B_like"/>
    <property type="match status" value="1"/>
</dbReference>
<evidence type="ECO:0000256" key="9">
    <source>
        <dbReference type="ARBA" id="ARBA00022833"/>
    </source>
</evidence>
<evidence type="ECO:0000256" key="12">
    <source>
        <dbReference type="ARBA" id="ARBA00025210"/>
    </source>
</evidence>
<dbReference type="SMART" id="SM00631">
    <property type="entry name" value="Zn_pept"/>
    <property type="match status" value="1"/>
</dbReference>
<evidence type="ECO:0000256" key="10">
    <source>
        <dbReference type="ARBA" id="ARBA00023157"/>
    </source>
</evidence>
<feature type="compositionally biased region" description="Acidic residues" evidence="16">
    <location>
        <begin position="494"/>
        <end position="506"/>
    </location>
</feature>
<dbReference type="InterPro" id="IPR057246">
    <property type="entry name" value="CARBOXYPEPT_ZN_1"/>
</dbReference>
<evidence type="ECO:0000256" key="11">
    <source>
        <dbReference type="ARBA" id="ARBA00023316"/>
    </source>
</evidence>
<proteinExistence type="inferred from homology"/>
<keyword evidence="9" id="KW-0862">Zinc</keyword>
<comment type="subcellular location">
    <subcellularLocation>
        <location evidence="3">Secreted</location>
    </subcellularLocation>
    <subcellularLocation>
        <location evidence="2">Vacuole</location>
    </subcellularLocation>
</comment>
<feature type="chain" id="PRO_5026976521" description="Inactive metallocarboxypeptidase ECM14" evidence="17">
    <location>
        <begin position="22"/>
        <end position="519"/>
    </location>
</feature>
<dbReference type="Gene3D" id="3.40.630.10">
    <property type="entry name" value="Zn peptidases"/>
    <property type="match status" value="1"/>
</dbReference>
<keyword evidence="11" id="KW-0961">Cell wall biogenesis/degradation</keyword>
<feature type="domain" description="Peptidase M14" evidence="18">
    <location>
        <begin position="172"/>
        <end position="489"/>
    </location>
</feature>
<dbReference type="PANTHER" id="PTHR11705:SF147">
    <property type="entry name" value="INACTIVE METALLOCARBOXYPEPTIDASE ECM14"/>
    <property type="match status" value="1"/>
</dbReference>
<dbReference type="Proteomes" id="UP000504637">
    <property type="component" value="Unplaced"/>
</dbReference>
<dbReference type="RefSeq" id="XP_033461526.1">
    <property type="nucleotide sequence ID" value="XM_033604518.1"/>
</dbReference>
<name>A0A6J3M908_9PEZI</name>
<reference evidence="20" key="1">
    <citation type="submission" date="2020-01" db="EMBL/GenBank/DDBJ databases">
        <authorList>
            <consortium name="DOE Joint Genome Institute"/>
            <person name="Haridas S."/>
            <person name="Albert R."/>
            <person name="Binder M."/>
            <person name="Bloem J."/>
            <person name="Labutti K."/>
            <person name="Salamov A."/>
            <person name="Andreopoulos B."/>
            <person name="Baker S.E."/>
            <person name="Barry K."/>
            <person name="Bills G."/>
            <person name="Bluhm B.H."/>
            <person name="Cannon C."/>
            <person name="Castanera R."/>
            <person name="Culley D.E."/>
            <person name="Daum C."/>
            <person name="Ezra D."/>
            <person name="Gonzalez J.B."/>
            <person name="Henrissat B."/>
            <person name="Kuo A."/>
            <person name="Liang C."/>
            <person name="Lipzen A."/>
            <person name="Lutzoni F."/>
            <person name="Magnuson J."/>
            <person name="Mondo S."/>
            <person name="Nolan M."/>
            <person name="Ohm R."/>
            <person name="Pangilinan J."/>
            <person name="Park H.-J."/>
            <person name="Ramirez L."/>
            <person name="Alfaro M."/>
            <person name="Sun H."/>
            <person name="Tritt A."/>
            <person name="Yoshinaga Y."/>
            <person name="Zwiers L.-H."/>
            <person name="Turgeon B.G."/>
            <person name="Goodwin S.B."/>
            <person name="Spatafora J.W."/>
            <person name="Crous P.W."/>
            <person name="Grigoriev I.V."/>
        </authorList>
    </citation>
    <scope>NUCLEOTIDE SEQUENCE</scope>
    <source>
        <strain evidence="20">CBS 342.82</strain>
    </source>
</reference>
<dbReference type="SUPFAM" id="SSF53187">
    <property type="entry name" value="Zn-dependent exopeptidases"/>
    <property type="match status" value="1"/>
</dbReference>
<evidence type="ECO:0000256" key="4">
    <source>
        <dbReference type="ARBA" id="ARBA00005988"/>
    </source>
</evidence>
<keyword evidence="10" id="KW-1015">Disulfide bond</keyword>
<evidence type="ECO:0000313" key="19">
    <source>
        <dbReference type="Proteomes" id="UP000504637"/>
    </source>
</evidence>
<comment type="function">
    <text evidence="12">Inactive carboxypeptidase that may play a role in cell wall organization and biogenesis.</text>
</comment>
<keyword evidence="19" id="KW-1185">Reference proteome</keyword>
<organism evidence="20">
    <name type="scientific">Dissoconium aciculare CBS 342.82</name>
    <dbReference type="NCBI Taxonomy" id="1314786"/>
    <lineage>
        <taxon>Eukaryota</taxon>
        <taxon>Fungi</taxon>
        <taxon>Dikarya</taxon>
        <taxon>Ascomycota</taxon>
        <taxon>Pezizomycotina</taxon>
        <taxon>Dothideomycetes</taxon>
        <taxon>Dothideomycetidae</taxon>
        <taxon>Mycosphaerellales</taxon>
        <taxon>Dissoconiaceae</taxon>
        <taxon>Dissoconium</taxon>
    </lineage>
</organism>
<keyword evidence="6" id="KW-0926">Vacuole</keyword>
<reference evidence="20" key="3">
    <citation type="submission" date="2025-08" db="UniProtKB">
        <authorList>
            <consortium name="RefSeq"/>
        </authorList>
    </citation>
    <scope>IDENTIFICATION</scope>
    <source>
        <strain evidence="20">CBS 342.82</strain>
    </source>
</reference>
<dbReference type="PROSITE" id="PS52035">
    <property type="entry name" value="PEPTIDASE_M14"/>
    <property type="match status" value="1"/>
</dbReference>
<evidence type="ECO:0000256" key="2">
    <source>
        <dbReference type="ARBA" id="ARBA00004116"/>
    </source>
</evidence>
<comment type="cofactor">
    <cofactor evidence="1">
        <name>Zn(2+)</name>
        <dbReference type="ChEBI" id="CHEBI:29105"/>
    </cofactor>
</comment>
<comment type="caution">
    <text evidence="15">Lacks conserved residue(s) required for the propagation of feature annotation.</text>
</comment>
<evidence type="ECO:0000256" key="6">
    <source>
        <dbReference type="ARBA" id="ARBA00022554"/>
    </source>
</evidence>
<evidence type="ECO:0000256" key="7">
    <source>
        <dbReference type="ARBA" id="ARBA00022723"/>
    </source>
</evidence>
<keyword evidence="7" id="KW-0479">Metal-binding</keyword>
<keyword evidence="8 17" id="KW-0732">Signal</keyword>
<dbReference type="GO" id="GO:0005773">
    <property type="term" value="C:vacuole"/>
    <property type="evidence" value="ECO:0007669"/>
    <property type="project" value="UniProtKB-SubCell"/>
</dbReference>
<evidence type="ECO:0000313" key="20">
    <source>
        <dbReference type="RefSeq" id="XP_033461526.1"/>
    </source>
</evidence>
<dbReference type="InterPro" id="IPR000834">
    <property type="entry name" value="Peptidase_M14"/>
</dbReference>
<evidence type="ECO:0000256" key="5">
    <source>
        <dbReference type="ARBA" id="ARBA00022525"/>
    </source>
</evidence>
<evidence type="ECO:0000256" key="16">
    <source>
        <dbReference type="SAM" id="MobiDB-lite"/>
    </source>
</evidence>
<feature type="signal peptide" evidence="17">
    <location>
        <begin position="1"/>
        <end position="21"/>
    </location>
</feature>
<feature type="region of interest" description="Disordered" evidence="16">
    <location>
        <begin position="134"/>
        <end position="163"/>
    </location>
</feature>
<dbReference type="GeneID" id="54362318"/>
<dbReference type="PANTHER" id="PTHR11705">
    <property type="entry name" value="PROTEASE FAMILY M14 CARBOXYPEPTIDASE A,B"/>
    <property type="match status" value="1"/>
</dbReference>
<dbReference type="GO" id="GO:0008270">
    <property type="term" value="F:zinc ion binding"/>
    <property type="evidence" value="ECO:0007669"/>
    <property type="project" value="InterPro"/>
</dbReference>
<evidence type="ECO:0000256" key="14">
    <source>
        <dbReference type="ARBA" id="ARBA00026213"/>
    </source>
</evidence>
<evidence type="ECO:0000256" key="8">
    <source>
        <dbReference type="ARBA" id="ARBA00022729"/>
    </source>
</evidence>
<protein>
    <recommendedName>
        <fullName evidence="13">Inactive metallocarboxypeptidase ECM14</fullName>
    </recommendedName>
    <alternativeName>
        <fullName evidence="14">Inactive metallocarboxypeptidase ecm14</fullName>
    </alternativeName>
</protein>
<evidence type="ECO:0000256" key="13">
    <source>
        <dbReference type="ARBA" id="ARBA00026187"/>
    </source>
</evidence>
<dbReference type="GO" id="GO:0004181">
    <property type="term" value="F:metallocarboxypeptidase activity"/>
    <property type="evidence" value="ECO:0007669"/>
    <property type="project" value="InterPro"/>
</dbReference>
<dbReference type="OrthoDB" id="3626597at2759"/>
<dbReference type="PROSITE" id="PS00132">
    <property type="entry name" value="CARBOXYPEPT_ZN_1"/>
    <property type="match status" value="1"/>
</dbReference>
<keyword evidence="5" id="KW-0964">Secreted</keyword>
<evidence type="ECO:0000256" key="3">
    <source>
        <dbReference type="ARBA" id="ARBA00004613"/>
    </source>
</evidence>
<dbReference type="AlphaFoldDB" id="A0A6J3M908"/>
<gene>
    <name evidence="20" type="ORF">K489DRAFT_378909</name>
</gene>
<feature type="compositionally biased region" description="Basic and acidic residues" evidence="16">
    <location>
        <begin position="143"/>
        <end position="163"/>
    </location>
</feature>
<evidence type="ECO:0000256" key="15">
    <source>
        <dbReference type="PROSITE-ProRule" id="PRU01379"/>
    </source>
</evidence>
<evidence type="ECO:0000256" key="1">
    <source>
        <dbReference type="ARBA" id="ARBA00001947"/>
    </source>
</evidence>